<keyword evidence="4 8" id="KW-0479">Metal-binding</keyword>
<dbReference type="CDD" id="cd11029">
    <property type="entry name" value="CYP107-like"/>
    <property type="match status" value="1"/>
</dbReference>
<gene>
    <name evidence="9" type="ORF">NN4_43040</name>
</gene>
<comment type="similarity">
    <text evidence="2 8">Belongs to the cytochrome P450 family.</text>
</comment>
<evidence type="ECO:0000256" key="4">
    <source>
        <dbReference type="ARBA" id="ARBA00022723"/>
    </source>
</evidence>
<dbReference type="Pfam" id="PF00067">
    <property type="entry name" value="p450"/>
    <property type="match status" value="1"/>
</dbReference>
<dbReference type="AlphaFoldDB" id="A0A511MGG8"/>
<evidence type="ECO:0000256" key="8">
    <source>
        <dbReference type="RuleBase" id="RU000461"/>
    </source>
</evidence>
<dbReference type="RefSeq" id="WP_147134094.1">
    <property type="nucleotide sequence ID" value="NZ_BJXA01000028.1"/>
</dbReference>
<keyword evidence="7 8" id="KW-0503">Monooxygenase</keyword>
<accession>A0A511MGG8</accession>
<dbReference type="GO" id="GO:0004497">
    <property type="term" value="F:monooxygenase activity"/>
    <property type="evidence" value="ECO:0007669"/>
    <property type="project" value="UniProtKB-KW"/>
</dbReference>
<keyword evidence="3 8" id="KW-0349">Heme</keyword>
<dbReference type="Proteomes" id="UP000321424">
    <property type="component" value="Unassembled WGS sequence"/>
</dbReference>
<name>A0A511MGG8_9NOCA</name>
<dbReference type="SUPFAM" id="SSF48264">
    <property type="entry name" value="Cytochrome P450"/>
    <property type="match status" value="1"/>
</dbReference>
<dbReference type="InterPro" id="IPR036396">
    <property type="entry name" value="Cyt_P450_sf"/>
</dbReference>
<dbReference type="InterPro" id="IPR002397">
    <property type="entry name" value="Cyt_P450_B"/>
</dbReference>
<comment type="caution">
    <text evidence="9">The sequence shown here is derived from an EMBL/GenBank/DDBJ whole genome shotgun (WGS) entry which is preliminary data.</text>
</comment>
<evidence type="ECO:0000256" key="7">
    <source>
        <dbReference type="ARBA" id="ARBA00023033"/>
    </source>
</evidence>
<keyword evidence="6 8" id="KW-0408">Iron</keyword>
<protein>
    <submittedName>
        <fullName evidence="9">Cytochrome P450</fullName>
    </submittedName>
</protein>
<dbReference type="FunFam" id="1.10.630.10:FF:000018">
    <property type="entry name" value="Cytochrome P450 monooxygenase"/>
    <property type="match status" value="1"/>
</dbReference>
<dbReference type="Gene3D" id="1.10.630.10">
    <property type="entry name" value="Cytochrome P450"/>
    <property type="match status" value="1"/>
</dbReference>
<evidence type="ECO:0000256" key="2">
    <source>
        <dbReference type="ARBA" id="ARBA00010617"/>
    </source>
</evidence>
<dbReference type="PANTHER" id="PTHR46696:SF1">
    <property type="entry name" value="CYTOCHROME P450 YJIB-RELATED"/>
    <property type="match status" value="1"/>
</dbReference>
<dbReference type="GO" id="GO:0020037">
    <property type="term" value="F:heme binding"/>
    <property type="evidence" value="ECO:0007669"/>
    <property type="project" value="InterPro"/>
</dbReference>
<dbReference type="InterPro" id="IPR017972">
    <property type="entry name" value="Cyt_P450_CS"/>
</dbReference>
<organism evidence="9 10">
    <name type="scientific">Nocardia ninae NBRC 108245</name>
    <dbReference type="NCBI Taxonomy" id="1210091"/>
    <lineage>
        <taxon>Bacteria</taxon>
        <taxon>Bacillati</taxon>
        <taxon>Actinomycetota</taxon>
        <taxon>Actinomycetes</taxon>
        <taxon>Mycobacteriales</taxon>
        <taxon>Nocardiaceae</taxon>
        <taxon>Nocardia</taxon>
    </lineage>
</organism>
<dbReference type="InterPro" id="IPR001128">
    <property type="entry name" value="Cyt_P450"/>
</dbReference>
<dbReference type="GO" id="GO:0016705">
    <property type="term" value="F:oxidoreductase activity, acting on paired donors, with incorporation or reduction of molecular oxygen"/>
    <property type="evidence" value="ECO:0007669"/>
    <property type="project" value="InterPro"/>
</dbReference>
<dbReference type="GO" id="GO:0005506">
    <property type="term" value="F:iron ion binding"/>
    <property type="evidence" value="ECO:0007669"/>
    <property type="project" value="InterPro"/>
</dbReference>
<evidence type="ECO:0000256" key="1">
    <source>
        <dbReference type="ARBA" id="ARBA00001971"/>
    </source>
</evidence>
<evidence type="ECO:0000313" key="9">
    <source>
        <dbReference type="EMBL" id="GEM39785.1"/>
    </source>
</evidence>
<dbReference type="EMBL" id="BJXA01000028">
    <property type="protein sequence ID" value="GEM39785.1"/>
    <property type="molecule type" value="Genomic_DNA"/>
</dbReference>
<dbReference type="PRINTS" id="PR00385">
    <property type="entry name" value="P450"/>
</dbReference>
<dbReference type="PRINTS" id="PR00359">
    <property type="entry name" value="BP450"/>
</dbReference>
<evidence type="ECO:0000313" key="10">
    <source>
        <dbReference type="Proteomes" id="UP000321424"/>
    </source>
</evidence>
<evidence type="ECO:0000256" key="5">
    <source>
        <dbReference type="ARBA" id="ARBA00023002"/>
    </source>
</evidence>
<dbReference type="PANTHER" id="PTHR46696">
    <property type="entry name" value="P450, PUTATIVE (EUROFUNG)-RELATED"/>
    <property type="match status" value="1"/>
</dbReference>
<keyword evidence="10" id="KW-1185">Reference proteome</keyword>
<dbReference type="PROSITE" id="PS00086">
    <property type="entry name" value="CYTOCHROME_P450"/>
    <property type="match status" value="1"/>
</dbReference>
<reference evidence="9 10" key="1">
    <citation type="submission" date="2019-07" db="EMBL/GenBank/DDBJ databases">
        <title>Whole genome shotgun sequence of Nocardia ninae NBRC 108245.</title>
        <authorList>
            <person name="Hosoyama A."/>
            <person name="Uohara A."/>
            <person name="Ohji S."/>
            <person name="Ichikawa N."/>
        </authorList>
    </citation>
    <scope>NUCLEOTIDE SEQUENCE [LARGE SCALE GENOMIC DNA]</scope>
    <source>
        <strain evidence="9 10">NBRC 108245</strain>
    </source>
</reference>
<proteinExistence type="inferred from homology"/>
<evidence type="ECO:0000256" key="3">
    <source>
        <dbReference type="ARBA" id="ARBA00022617"/>
    </source>
</evidence>
<comment type="cofactor">
    <cofactor evidence="1">
        <name>heme</name>
        <dbReference type="ChEBI" id="CHEBI:30413"/>
    </cofactor>
</comment>
<evidence type="ECO:0000256" key="6">
    <source>
        <dbReference type="ARBA" id="ARBA00023004"/>
    </source>
</evidence>
<sequence>MTEVVELDSDFLREPYRLYALLREEAPVCVAELPDGERLWLVTRYEDVRAALTDPAIGKDSDEIMRIAQAGGMTDPLGGSLRTHMLNSDPPDHTRLRKLVSKVFTARAVERLRPRIIEIADELIAAVAAKDEIDLLAEFAYPLPLTVICELLGVATDDRDDFRQWSYAITGTTGNYRNFRAAAAKMAAYLTASVAQKRARPRADLLSQLVHARDGGDGLSERELVSTAFLLLFAGHETTVNLIASGISALLRHPDQLAALRADRALLPGAIEEFLRYESPVNITSSRYTKKATRIGGVDIPADEFIVVALASANRDGTRFADPDTVEITRQPKGHVAFGYGVHYCLGAPLARLEAEIAFDRLLSAFPHLAPAVPADQLVWRESAHIRGLTALPVRLRRAPEREQ</sequence>
<keyword evidence="5 8" id="KW-0560">Oxidoreductase</keyword>
<dbReference type="OrthoDB" id="142769at2"/>